<dbReference type="InterPro" id="IPR036412">
    <property type="entry name" value="HAD-like_sf"/>
</dbReference>
<name>A0ABM8B746_9BIFI</name>
<evidence type="ECO:0000313" key="2">
    <source>
        <dbReference type="Proteomes" id="UP001321766"/>
    </source>
</evidence>
<dbReference type="Pfam" id="PF00702">
    <property type="entry name" value="Hydrolase"/>
    <property type="match status" value="1"/>
</dbReference>
<dbReference type="InterPro" id="IPR023198">
    <property type="entry name" value="PGP-like_dom2"/>
</dbReference>
<dbReference type="Gene3D" id="3.40.50.1000">
    <property type="entry name" value="HAD superfamily/HAD-like"/>
    <property type="match status" value="1"/>
</dbReference>
<sequence>MASFTMASMTQQEQQTQTLPTAVFWDMDGTLIDSEPYWHASEVEVARSHGGQWSEKLGWEFSGSPVIRVAKAICERGVDVPAEQVEQEIIAGVARREQEQMPWIEGAVELLEALKKAGVPSVLVTSSPRYIAQAVVEQAPAGAFIGFTCGDDGLPMKPDPAPYLHAAKIVGVEPAQMASCVAIEDTMTGITSAAASGATTLAFTGSNPKDTSAGPQFTSFASYLGVTPQTLGRMCCGVLLATSLFTSYATNRGAA</sequence>
<dbReference type="CDD" id="cd07505">
    <property type="entry name" value="HAD_BPGM-like"/>
    <property type="match status" value="1"/>
</dbReference>
<proteinExistence type="predicted"/>
<dbReference type="Gene3D" id="1.10.150.240">
    <property type="entry name" value="Putative phosphatase, domain 2"/>
    <property type="match status" value="1"/>
</dbReference>
<dbReference type="Proteomes" id="UP001321766">
    <property type="component" value="Chromosome"/>
</dbReference>
<reference evidence="1 2" key="1">
    <citation type="journal article" date="2023" name="Microbiol. Spectr.">
        <title>Symbiosis of Carpenter Bees with Uncharacterized Lactic Acid Bacteria Showing NAD Auxotrophy.</title>
        <authorList>
            <person name="Kawasaki S."/>
            <person name="Ozawa K."/>
            <person name="Mori T."/>
            <person name="Yamamoto A."/>
            <person name="Ito M."/>
            <person name="Ohkuma M."/>
            <person name="Sakamoto M."/>
            <person name="Matsutani M."/>
        </authorList>
    </citation>
    <scope>NUCLEOTIDE SEQUENCE [LARGE SCALE GENOMIC DNA]</scope>
    <source>
        <strain evidence="1 2">Kim37-2</strain>
    </source>
</reference>
<dbReference type="SUPFAM" id="SSF56784">
    <property type="entry name" value="HAD-like"/>
    <property type="match status" value="1"/>
</dbReference>
<evidence type="ECO:0000313" key="1">
    <source>
        <dbReference type="EMBL" id="BDR52678.1"/>
    </source>
</evidence>
<dbReference type="PANTHER" id="PTHR43481:SF4">
    <property type="entry name" value="GLYCEROL-1-PHOSPHATE PHOSPHOHYDROLASE 1-RELATED"/>
    <property type="match status" value="1"/>
</dbReference>
<dbReference type="InterPro" id="IPR051806">
    <property type="entry name" value="HAD-like_SPP"/>
</dbReference>
<dbReference type="SFLD" id="SFLDG01129">
    <property type="entry name" value="C1.5:_HAD__Beta-PGM__Phosphata"/>
    <property type="match status" value="1"/>
</dbReference>
<dbReference type="PANTHER" id="PTHR43481">
    <property type="entry name" value="FRUCTOSE-1-PHOSPHATE PHOSPHATASE"/>
    <property type="match status" value="1"/>
</dbReference>
<dbReference type="InterPro" id="IPR006439">
    <property type="entry name" value="HAD-SF_hydro_IA"/>
</dbReference>
<protein>
    <submittedName>
        <fullName evidence="1">Haloacid dehalogenase</fullName>
    </submittedName>
</protein>
<accession>A0ABM8B746</accession>
<dbReference type="InterPro" id="IPR023214">
    <property type="entry name" value="HAD_sf"/>
</dbReference>
<gene>
    <name evidence="1" type="ORF">KIM372_05850</name>
</gene>
<keyword evidence="2" id="KW-1185">Reference proteome</keyword>
<dbReference type="SFLD" id="SFLDS00003">
    <property type="entry name" value="Haloacid_Dehalogenase"/>
    <property type="match status" value="1"/>
</dbReference>
<dbReference type="EMBL" id="AP026798">
    <property type="protein sequence ID" value="BDR52678.1"/>
    <property type="molecule type" value="Genomic_DNA"/>
</dbReference>
<organism evidence="1 2">
    <name type="scientific">Bombiscardovia nodaiensis</name>
    <dbReference type="NCBI Taxonomy" id="2932181"/>
    <lineage>
        <taxon>Bacteria</taxon>
        <taxon>Bacillati</taxon>
        <taxon>Actinomycetota</taxon>
        <taxon>Actinomycetes</taxon>
        <taxon>Bifidobacteriales</taxon>
        <taxon>Bifidobacteriaceae</taxon>
        <taxon>Bombiscardovia</taxon>
    </lineage>
</organism>
<dbReference type="NCBIfam" id="TIGR01509">
    <property type="entry name" value="HAD-SF-IA-v3"/>
    <property type="match status" value="1"/>
</dbReference>